<feature type="region of interest" description="Disordered" evidence="1">
    <location>
        <begin position="24"/>
        <end position="54"/>
    </location>
</feature>
<keyword evidence="3" id="KW-1185">Reference proteome</keyword>
<dbReference type="Proteomes" id="UP001189429">
    <property type="component" value="Unassembled WGS sequence"/>
</dbReference>
<proteinExistence type="predicted"/>
<evidence type="ECO:0000256" key="1">
    <source>
        <dbReference type="SAM" id="MobiDB-lite"/>
    </source>
</evidence>
<dbReference type="EMBL" id="CAUYUJ010015484">
    <property type="protein sequence ID" value="CAK0854507.1"/>
    <property type="molecule type" value="Genomic_DNA"/>
</dbReference>
<name>A0ABN9U759_9DINO</name>
<accession>A0ABN9U759</accession>
<organism evidence="2 3">
    <name type="scientific">Prorocentrum cordatum</name>
    <dbReference type="NCBI Taxonomy" id="2364126"/>
    <lineage>
        <taxon>Eukaryota</taxon>
        <taxon>Sar</taxon>
        <taxon>Alveolata</taxon>
        <taxon>Dinophyceae</taxon>
        <taxon>Prorocentrales</taxon>
        <taxon>Prorocentraceae</taxon>
        <taxon>Prorocentrum</taxon>
    </lineage>
</organism>
<feature type="region of interest" description="Disordered" evidence="1">
    <location>
        <begin position="255"/>
        <end position="283"/>
    </location>
</feature>
<sequence length="867" mass="94073">ADRISRTILSHTIIMPLLHVQEERQHDEPDAPDDGHEDAEQQLTSEGETNPGFPREEAELVEGRLTAGAPPLAGQLLTWDTVRWPDDPINTVGAFDVDAMDDKGLRYIDCIATLLDLGSRRSWRAAQRASAESWRQWVRTKGQNSAGALHRWTTPPVQWQPQATAADPVARPSAGGRPSVSNIPNSAQIGALQTGVHGKAQVPLAGAAGNGSSAAAELSAALDDHELAIWGDELDEQAPWMQTPSDLELEEYRPTPVTPQQVLESGGRFRPKTGLGESDWHPRLWQRGGHPGAARVASVLNAAAGAGAARRAYDWTAKGRSSERAASVQALFCEAAVAQDLEYAVTYFYLVKCFEYVTQGSTEASTARWGSGIVAGSRFAHFCLKMVMLMELNGVVTAFPWADTCLFFDDLAVATKGLKEFAQYWHPLLLQALIDMFEATLDMVVSQGEQGKTVAMASTTPLHDEFTRRIRALGARMAKEKKHLGATGQRGDVAGRAGGPAAKIVRQAKVPSLHCGVQVMGVADTKLGELRQSVATSLQGNTKGRSTFLALLADDVDPGALANSAPILAWAQAWRETDSQPELTPELQAAWKRCVLRVGRVKSPWQLVRGPAGAFVATVRRLGWMTQAAHSITIGAEVLDSRVAPLRASQHYVKGANEQGLKDAWLVKWGDKLGLQSVFVEPARALLRRPLRGRLTQAHQTRVCTLRRGGTWPQLHLFQKGAAENDTCQACRGARGTDRHRTFERPAREGHRREVQGHHIMQRGANPRTGTEQLWGRGSANDPAVEFGLWGLPSMDAFLVHGESDGCVTGDVYTDGSLLYGSSAALRRGGWSFVQLAPDMKLRFACYGPQPGAHPAWGAMAAGDFPK</sequence>
<feature type="non-terminal residue" evidence="2">
    <location>
        <position position="1"/>
    </location>
</feature>
<feature type="region of interest" description="Disordered" evidence="1">
    <location>
        <begin position="160"/>
        <end position="185"/>
    </location>
</feature>
<gene>
    <name evidence="2" type="ORF">PCOR1329_LOCUS45599</name>
</gene>
<evidence type="ECO:0000313" key="2">
    <source>
        <dbReference type="EMBL" id="CAK0854507.1"/>
    </source>
</evidence>
<reference evidence="2" key="1">
    <citation type="submission" date="2023-10" db="EMBL/GenBank/DDBJ databases">
        <authorList>
            <person name="Chen Y."/>
            <person name="Shah S."/>
            <person name="Dougan E. K."/>
            <person name="Thang M."/>
            <person name="Chan C."/>
        </authorList>
    </citation>
    <scope>NUCLEOTIDE SEQUENCE [LARGE SCALE GENOMIC DNA]</scope>
</reference>
<protein>
    <submittedName>
        <fullName evidence="2">Uncharacterized protein</fullName>
    </submittedName>
</protein>
<evidence type="ECO:0000313" key="3">
    <source>
        <dbReference type="Proteomes" id="UP001189429"/>
    </source>
</evidence>
<comment type="caution">
    <text evidence="2">The sequence shown here is derived from an EMBL/GenBank/DDBJ whole genome shotgun (WGS) entry which is preliminary data.</text>
</comment>